<dbReference type="KEGG" id="rsa:RSal33209_1656"/>
<dbReference type="Pfam" id="PF17765">
    <property type="entry name" value="MLTR_LBD"/>
    <property type="match status" value="1"/>
</dbReference>
<organism evidence="2 3">
    <name type="scientific">Renibacterium salmoninarum (strain ATCC 33209 / DSM 20767 / JCM 11484 / NBRC 15589 / NCIMB 2235)</name>
    <dbReference type="NCBI Taxonomy" id="288705"/>
    <lineage>
        <taxon>Bacteria</taxon>
        <taxon>Bacillati</taxon>
        <taxon>Actinomycetota</taxon>
        <taxon>Actinomycetes</taxon>
        <taxon>Micrococcales</taxon>
        <taxon>Micrococcaceae</taxon>
        <taxon>Renibacterium</taxon>
    </lineage>
</organism>
<dbReference type="AlphaFoldDB" id="A9WMQ6"/>
<evidence type="ECO:0000259" key="1">
    <source>
        <dbReference type="SMART" id="SM00530"/>
    </source>
</evidence>
<keyword evidence="2" id="KW-0238">DNA-binding</keyword>
<name>A9WMQ6_RENSM</name>
<accession>A9WMQ6</accession>
<dbReference type="Gene3D" id="1.10.260.40">
    <property type="entry name" value="lambda repressor-like DNA-binding domains"/>
    <property type="match status" value="1"/>
</dbReference>
<dbReference type="eggNOG" id="COG1396">
    <property type="taxonomic scope" value="Bacteria"/>
</dbReference>
<feature type="domain" description="HTH cro/C1-type" evidence="1">
    <location>
        <begin position="25"/>
        <end position="97"/>
    </location>
</feature>
<dbReference type="PANTHER" id="PTHR35010">
    <property type="entry name" value="BLL4672 PROTEIN-RELATED"/>
    <property type="match status" value="1"/>
</dbReference>
<dbReference type="HOGENOM" id="CLU_057862_2_0_11"/>
<dbReference type="STRING" id="288705.RSal33209_1656"/>
<reference evidence="3" key="1">
    <citation type="journal article" date="2008" name="J. Bacteriol.">
        <title>Genome sequence of the fish pathogen Renibacterium salmoninarum suggests reductive evolution away from an environmental Arthrobacter ancestor.</title>
        <authorList>
            <person name="Wiens G.D."/>
            <person name="Rockey D.D."/>
            <person name="Wu Z."/>
            <person name="Chang J."/>
            <person name="Levy R."/>
            <person name="Crane S."/>
            <person name="Chen D.S."/>
            <person name="Capri G.R."/>
            <person name="Burnett J.R."/>
            <person name="Sudheesh P.S."/>
            <person name="Schipma M.J."/>
            <person name="Burd H."/>
            <person name="Bhattacharyya A."/>
            <person name="Rhodes L.D."/>
            <person name="Kaul R."/>
            <person name="Strom M.S."/>
        </authorList>
    </citation>
    <scope>NUCLEOTIDE SEQUENCE [LARGE SCALE GENOMIC DNA]</scope>
    <source>
        <strain evidence="3">ATCC 33209 / DSM 20767 / JCM 11484 / NBRC 15589 / NCIMB 2235</strain>
    </source>
</reference>
<dbReference type="Gene3D" id="3.30.450.180">
    <property type="match status" value="1"/>
</dbReference>
<keyword evidence="3" id="KW-1185">Reference proteome</keyword>
<dbReference type="Pfam" id="PF13560">
    <property type="entry name" value="HTH_31"/>
    <property type="match status" value="1"/>
</dbReference>
<protein>
    <submittedName>
        <fullName evidence="2">DNA-binding protein</fullName>
    </submittedName>
</protein>
<dbReference type="GO" id="GO:0003677">
    <property type="term" value="F:DNA binding"/>
    <property type="evidence" value="ECO:0007669"/>
    <property type="project" value="UniProtKB-KW"/>
</dbReference>
<dbReference type="InterPro" id="IPR041413">
    <property type="entry name" value="MLTR_LBD"/>
</dbReference>
<sequence>MLMIRGAIMKPQGSANPARIELGQFLRDRRSRLLPFNVGLPGSGRRRTPGLRREEVAQLANVGVTWYTWLEQGRNINASEQVLNALADALQLNADEQRHIFTLAGLNKVVRPVECLDVTAHHLAVIEKMLPYPCTIQNGKYDVLAWNRVYRFLISDIEEQPELRRNCLLAAFGEPDWERAYGDRYEEVCRSMVARFRANTARHLGEQGWAEFVDRLKAMSPLFTRLWDSQQVQRTDELIKIFNNPRVGVLRLQFTTLWIDQQRDVRMVTVTPGDDLTAARLAELDRLIAAEPKTSRRDADVAA</sequence>
<proteinExistence type="predicted"/>
<evidence type="ECO:0000313" key="3">
    <source>
        <dbReference type="Proteomes" id="UP000002007"/>
    </source>
</evidence>
<dbReference type="Proteomes" id="UP000002007">
    <property type="component" value="Chromosome"/>
</dbReference>
<dbReference type="InterPro" id="IPR010982">
    <property type="entry name" value="Lambda_DNA-bd_dom_sf"/>
</dbReference>
<gene>
    <name evidence="2" type="ordered locus">RSal33209_1656</name>
</gene>
<dbReference type="PANTHER" id="PTHR35010:SF2">
    <property type="entry name" value="BLL4672 PROTEIN"/>
    <property type="match status" value="1"/>
</dbReference>
<dbReference type="SMART" id="SM00530">
    <property type="entry name" value="HTH_XRE"/>
    <property type="match status" value="1"/>
</dbReference>
<dbReference type="SUPFAM" id="SSF47413">
    <property type="entry name" value="lambda repressor-like DNA-binding domains"/>
    <property type="match status" value="1"/>
</dbReference>
<dbReference type="EMBL" id="CP000910">
    <property type="protein sequence ID" value="ABY23392.1"/>
    <property type="molecule type" value="Genomic_DNA"/>
</dbReference>
<dbReference type="CDD" id="cd00093">
    <property type="entry name" value="HTH_XRE"/>
    <property type="match status" value="1"/>
</dbReference>
<evidence type="ECO:0000313" key="2">
    <source>
        <dbReference type="EMBL" id="ABY23392.1"/>
    </source>
</evidence>
<dbReference type="InterPro" id="IPR001387">
    <property type="entry name" value="Cro/C1-type_HTH"/>
</dbReference>